<protein>
    <submittedName>
        <fullName evidence="2">HEPN domain-containing protein</fullName>
    </submittedName>
</protein>
<accession>A0A8J6P7L1</accession>
<gene>
    <name evidence="2" type="ORF">H8D96_19565</name>
</gene>
<dbReference type="Proteomes" id="UP000605201">
    <property type="component" value="Unassembled WGS sequence"/>
</dbReference>
<comment type="caution">
    <text evidence="2">The sequence shown here is derived from an EMBL/GenBank/DDBJ whole genome shotgun (WGS) entry which is preliminary data.</text>
</comment>
<organism evidence="2 3">
    <name type="scientific">Candidatus Desulfatibia vada</name>
    <dbReference type="NCBI Taxonomy" id="2841696"/>
    <lineage>
        <taxon>Bacteria</taxon>
        <taxon>Pseudomonadati</taxon>
        <taxon>Thermodesulfobacteriota</taxon>
        <taxon>Desulfobacteria</taxon>
        <taxon>Desulfobacterales</taxon>
        <taxon>Desulfobacterales incertae sedis</taxon>
        <taxon>Candidatus Desulfatibia</taxon>
    </lineage>
</organism>
<dbReference type="AlphaFoldDB" id="A0A8J6P7L1"/>
<sequence>MVDSLIINEWLKKADEDLEFATSVIEDSPFYAQICFHLNQAAEKYLKSLVIAYDLEFKKIHDLPVLLKSCLVRKPGLEILMDDCRLLNGFYIDARYPVHPNVAKVEDAVDIRRRG</sequence>
<dbReference type="SUPFAM" id="SSF81593">
    <property type="entry name" value="Nucleotidyltransferase substrate binding subunit/domain"/>
    <property type="match status" value="1"/>
</dbReference>
<dbReference type="EMBL" id="JACNIG010000386">
    <property type="protein sequence ID" value="MBC8434112.1"/>
    <property type="molecule type" value="Genomic_DNA"/>
</dbReference>
<name>A0A8J6P7L1_9BACT</name>
<feature type="domain" description="HEPN" evidence="1">
    <location>
        <begin position="11"/>
        <end position="115"/>
    </location>
</feature>
<evidence type="ECO:0000259" key="1">
    <source>
        <dbReference type="PROSITE" id="PS50910"/>
    </source>
</evidence>
<proteinExistence type="predicted"/>
<dbReference type="Gene3D" id="1.20.120.330">
    <property type="entry name" value="Nucleotidyltransferases domain 2"/>
    <property type="match status" value="1"/>
</dbReference>
<dbReference type="SMART" id="SM00748">
    <property type="entry name" value="HEPN"/>
    <property type="match status" value="1"/>
</dbReference>
<evidence type="ECO:0000313" key="3">
    <source>
        <dbReference type="Proteomes" id="UP000605201"/>
    </source>
</evidence>
<reference evidence="2 3" key="1">
    <citation type="submission" date="2020-08" db="EMBL/GenBank/DDBJ databases">
        <title>Bridging the membrane lipid divide: bacteria of the FCB group superphylum have the potential to synthesize archaeal ether lipids.</title>
        <authorList>
            <person name="Villanueva L."/>
            <person name="Von Meijenfeldt F.A.B."/>
            <person name="Westbye A.B."/>
            <person name="Yadav S."/>
            <person name="Hopmans E.C."/>
            <person name="Dutilh B.E."/>
            <person name="Sinninghe Damste J.S."/>
        </authorList>
    </citation>
    <scope>NUCLEOTIDE SEQUENCE [LARGE SCALE GENOMIC DNA]</scope>
    <source>
        <strain evidence="2">NIOZ-UU17</strain>
    </source>
</reference>
<dbReference type="PROSITE" id="PS50910">
    <property type="entry name" value="HEPN"/>
    <property type="match status" value="1"/>
</dbReference>
<dbReference type="InterPro" id="IPR007842">
    <property type="entry name" value="HEPN_dom"/>
</dbReference>
<dbReference type="Pfam" id="PF05168">
    <property type="entry name" value="HEPN"/>
    <property type="match status" value="1"/>
</dbReference>
<evidence type="ECO:0000313" key="2">
    <source>
        <dbReference type="EMBL" id="MBC8434112.1"/>
    </source>
</evidence>